<dbReference type="InterPro" id="IPR023395">
    <property type="entry name" value="MCP_dom_sf"/>
</dbReference>
<dbReference type="EMBL" id="JANPWB010000013">
    <property type="protein sequence ID" value="KAJ1106425.1"/>
    <property type="molecule type" value="Genomic_DNA"/>
</dbReference>
<accession>A0AAV7MRQ3</accession>
<evidence type="ECO:0000256" key="11">
    <source>
        <dbReference type="SAM" id="Phobius"/>
    </source>
</evidence>
<dbReference type="PANTHER" id="PTHR45624">
    <property type="entry name" value="MITOCHONDRIAL BASIC AMINO ACIDS TRANSPORTER-RELATED"/>
    <property type="match status" value="1"/>
</dbReference>
<evidence type="ECO:0000256" key="7">
    <source>
        <dbReference type="ARBA" id="ARBA00023128"/>
    </source>
</evidence>
<comment type="similarity">
    <text evidence="2 10">Belongs to the mitochondrial carrier (TC 2.A.29) family.</text>
</comment>
<evidence type="ECO:0000256" key="2">
    <source>
        <dbReference type="ARBA" id="ARBA00006375"/>
    </source>
</evidence>
<evidence type="ECO:0000256" key="9">
    <source>
        <dbReference type="PROSITE-ProRule" id="PRU00282"/>
    </source>
</evidence>
<gene>
    <name evidence="12" type="ORF">NDU88_003826</name>
</gene>
<feature type="repeat" description="Solcar" evidence="9">
    <location>
        <begin position="1"/>
        <end position="78"/>
    </location>
</feature>
<evidence type="ECO:0008006" key="14">
    <source>
        <dbReference type="Google" id="ProtNLM"/>
    </source>
</evidence>
<comment type="caution">
    <text evidence="12">The sequence shown here is derived from an EMBL/GenBank/DDBJ whole genome shotgun (WGS) entry which is preliminary data.</text>
</comment>
<sequence length="208" mass="23359">MRREISDKGGRVEEVEKGLHEQVRWQTQSKYRGIFDCIAKTYKAETVLGFFKGMSFPVLTVAVSNALMFGSHSNALLLLSGQVRENRRPTQSNTHVFIAGSFSGLVQVYFTAPVDLIKVRLQNQTEPYPRHGEIRTSQPLYRGPVHCAVSILHNEGPSGLFRGAVALLLRDVPSTGLYFMTYHVLCKWMTKEGQEPGKGAFREMKAPE</sequence>
<evidence type="ECO:0000256" key="1">
    <source>
        <dbReference type="ARBA" id="ARBA00004225"/>
    </source>
</evidence>
<evidence type="ECO:0000256" key="4">
    <source>
        <dbReference type="ARBA" id="ARBA00022692"/>
    </source>
</evidence>
<evidence type="ECO:0000256" key="3">
    <source>
        <dbReference type="ARBA" id="ARBA00022448"/>
    </source>
</evidence>
<evidence type="ECO:0000313" key="12">
    <source>
        <dbReference type="EMBL" id="KAJ1106425.1"/>
    </source>
</evidence>
<keyword evidence="4 9" id="KW-0812">Transmembrane</keyword>
<evidence type="ECO:0000313" key="13">
    <source>
        <dbReference type="Proteomes" id="UP001066276"/>
    </source>
</evidence>
<proteinExistence type="inferred from homology"/>
<protein>
    <recommendedName>
        <fullName evidence="14">Solute carrier family 25 member 45</fullName>
    </recommendedName>
</protein>
<evidence type="ECO:0000256" key="6">
    <source>
        <dbReference type="ARBA" id="ARBA00022989"/>
    </source>
</evidence>
<dbReference type="Pfam" id="PF00153">
    <property type="entry name" value="Mito_carr"/>
    <property type="match status" value="2"/>
</dbReference>
<feature type="transmembrane region" description="Helical" evidence="11">
    <location>
        <begin position="56"/>
        <end position="79"/>
    </location>
</feature>
<keyword evidence="6 11" id="KW-1133">Transmembrane helix</keyword>
<dbReference type="PANTHER" id="PTHR45624:SF6">
    <property type="entry name" value="SOLUTE CARRIER FAMILY 25 MEMBER 45"/>
    <property type="match status" value="1"/>
</dbReference>
<keyword evidence="8 9" id="KW-0472">Membrane</keyword>
<dbReference type="GO" id="GO:0022857">
    <property type="term" value="F:transmembrane transporter activity"/>
    <property type="evidence" value="ECO:0007669"/>
    <property type="project" value="TreeGrafter"/>
</dbReference>
<comment type="subcellular location">
    <subcellularLocation>
        <location evidence="1">Mitochondrion membrane</location>
        <topology evidence="1">Multi-pass membrane protein</topology>
    </subcellularLocation>
</comment>
<evidence type="ECO:0000256" key="8">
    <source>
        <dbReference type="ARBA" id="ARBA00023136"/>
    </source>
</evidence>
<keyword evidence="7" id="KW-0496">Mitochondrion</keyword>
<evidence type="ECO:0000256" key="5">
    <source>
        <dbReference type="ARBA" id="ARBA00022737"/>
    </source>
</evidence>
<dbReference type="Gene3D" id="1.50.40.10">
    <property type="entry name" value="Mitochondrial carrier domain"/>
    <property type="match status" value="1"/>
</dbReference>
<dbReference type="AlphaFoldDB" id="A0AAV7MRQ3"/>
<dbReference type="InterPro" id="IPR050567">
    <property type="entry name" value="Mitochondrial_Carrier"/>
</dbReference>
<name>A0AAV7MRQ3_PLEWA</name>
<organism evidence="12 13">
    <name type="scientific">Pleurodeles waltl</name>
    <name type="common">Iberian ribbed newt</name>
    <dbReference type="NCBI Taxonomy" id="8319"/>
    <lineage>
        <taxon>Eukaryota</taxon>
        <taxon>Metazoa</taxon>
        <taxon>Chordata</taxon>
        <taxon>Craniata</taxon>
        <taxon>Vertebrata</taxon>
        <taxon>Euteleostomi</taxon>
        <taxon>Amphibia</taxon>
        <taxon>Batrachia</taxon>
        <taxon>Caudata</taxon>
        <taxon>Salamandroidea</taxon>
        <taxon>Salamandridae</taxon>
        <taxon>Pleurodelinae</taxon>
        <taxon>Pleurodeles</taxon>
    </lineage>
</organism>
<dbReference type="SUPFAM" id="SSF103506">
    <property type="entry name" value="Mitochondrial carrier"/>
    <property type="match status" value="1"/>
</dbReference>
<dbReference type="GO" id="GO:0031966">
    <property type="term" value="C:mitochondrial membrane"/>
    <property type="evidence" value="ECO:0007669"/>
    <property type="project" value="UniProtKB-SubCell"/>
</dbReference>
<keyword evidence="3 10" id="KW-0813">Transport</keyword>
<dbReference type="InterPro" id="IPR018108">
    <property type="entry name" value="MCP_transmembrane"/>
</dbReference>
<reference evidence="12" key="1">
    <citation type="journal article" date="2022" name="bioRxiv">
        <title>Sequencing and chromosome-scale assembly of the giantPleurodeles waltlgenome.</title>
        <authorList>
            <person name="Brown T."/>
            <person name="Elewa A."/>
            <person name="Iarovenko S."/>
            <person name="Subramanian E."/>
            <person name="Araus A.J."/>
            <person name="Petzold A."/>
            <person name="Susuki M."/>
            <person name="Suzuki K.-i.T."/>
            <person name="Hayashi T."/>
            <person name="Toyoda A."/>
            <person name="Oliveira C."/>
            <person name="Osipova E."/>
            <person name="Leigh N.D."/>
            <person name="Simon A."/>
            <person name="Yun M.H."/>
        </authorList>
    </citation>
    <scope>NUCLEOTIDE SEQUENCE</scope>
    <source>
        <strain evidence="12">20211129_DDA</strain>
        <tissue evidence="12">Liver</tissue>
    </source>
</reference>
<keyword evidence="5" id="KW-0677">Repeat</keyword>
<evidence type="ECO:0000256" key="10">
    <source>
        <dbReference type="RuleBase" id="RU000488"/>
    </source>
</evidence>
<feature type="repeat" description="Solcar" evidence="9">
    <location>
        <begin position="91"/>
        <end position="188"/>
    </location>
</feature>
<keyword evidence="13" id="KW-1185">Reference proteome</keyword>
<dbReference type="Proteomes" id="UP001066276">
    <property type="component" value="Chromosome 9"/>
</dbReference>
<dbReference type="PROSITE" id="PS50920">
    <property type="entry name" value="SOLCAR"/>
    <property type="match status" value="2"/>
</dbReference>